<dbReference type="Gene3D" id="3.10.490.10">
    <property type="entry name" value="Gamma-glutamyl cyclotransferase-like"/>
    <property type="match status" value="1"/>
</dbReference>
<evidence type="ECO:0000256" key="4">
    <source>
        <dbReference type="ARBA" id="ARBA00048073"/>
    </source>
</evidence>
<accession>A0AAW1V3Q7</accession>
<proteinExistence type="inferred from homology"/>
<dbReference type="CDD" id="cd06661">
    <property type="entry name" value="GGCT_like"/>
    <property type="match status" value="1"/>
</dbReference>
<keyword evidence="3" id="KW-0456">Lyase</keyword>
<evidence type="ECO:0000256" key="2">
    <source>
        <dbReference type="ARBA" id="ARBA00012344"/>
    </source>
</evidence>
<dbReference type="GO" id="GO:0005737">
    <property type="term" value="C:cytoplasm"/>
    <property type="evidence" value="ECO:0007669"/>
    <property type="project" value="TreeGrafter"/>
</dbReference>
<evidence type="ECO:0000256" key="1">
    <source>
        <dbReference type="ARBA" id="ARBA00009662"/>
    </source>
</evidence>
<dbReference type="GO" id="GO:0006751">
    <property type="term" value="P:glutathione catabolic process"/>
    <property type="evidence" value="ECO:0007669"/>
    <property type="project" value="InterPro"/>
</dbReference>
<keyword evidence="6" id="KW-1185">Reference proteome</keyword>
<sequence>MNSEPGISYLDDQIEDNDTKCLWIFAYGSLCWHPGFQYNKSVRGHISGFSRKFWQGNITHRGTYENPGRVATLVEDPEGCVHGIAFAISEETAIPYLNERECQLGGYVTKFAKFHSDHGQYIQVLLYIATQSNPQWLGEAELTDIASQIVECKGQNGHNVEYVIRLADFTRQHFPQYEDSHLFNLEREVLKTLKAKDISVETLMGTGEGCIKFIRKDSRSSSPSRQEQPARFESFQHAAKLPEKTLRCLNL</sequence>
<dbReference type="PANTHER" id="PTHR12192:SF26">
    <property type="entry name" value="GLUTATHIONE-SPECIFIC GAMMA-GLUTAMYLCYCLOTRANSFERASE 1"/>
    <property type="match status" value="1"/>
</dbReference>
<dbReference type="EMBL" id="JARQZJ010000122">
    <property type="protein sequence ID" value="KAK9889285.1"/>
    <property type="molecule type" value="Genomic_DNA"/>
</dbReference>
<dbReference type="Proteomes" id="UP001431783">
    <property type="component" value="Unassembled WGS sequence"/>
</dbReference>
<comment type="catalytic activity">
    <reaction evidence="4">
        <text>glutathione = L-cysteinylglycine + 5-oxo-L-proline</text>
        <dbReference type="Rhea" id="RHEA:47724"/>
        <dbReference type="ChEBI" id="CHEBI:57925"/>
        <dbReference type="ChEBI" id="CHEBI:58402"/>
        <dbReference type="ChEBI" id="CHEBI:61694"/>
        <dbReference type="EC" id="4.3.2.7"/>
    </reaction>
</comment>
<comment type="similarity">
    <text evidence="1">Belongs to the gamma-glutamylcyclotransferase family. ChaC subfamily.</text>
</comment>
<dbReference type="AlphaFoldDB" id="A0AAW1V3Q7"/>
<reference evidence="5 6" key="1">
    <citation type="submission" date="2023-03" db="EMBL/GenBank/DDBJ databases">
        <title>Genome insight into feeding habits of ladybird beetles.</title>
        <authorList>
            <person name="Li H.-S."/>
            <person name="Huang Y.-H."/>
            <person name="Pang H."/>
        </authorList>
    </citation>
    <scope>NUCLEOTIDE SEQUENCE [LARGE SCALE GENOMIC DNA]</scope>
    <source>
        <strain evidence="5">SYSU_2023b</strain>
        <tissue evidence="5">Whole body</tissue>
    </source>
</reference>
<dbReference type="Pfam" id="PF04752">
    <property type="entry name" value="ChaC"/>
    <property type="match status" value="1"/>
</dbReference>
<dbReference type="InterPro" id="IPR036568">
    <property type="entry name" value="GGCT-like_sf"/>
</dbReference>
<comment type="caution">
    <text evidence="5">The sequence shown here is derived from an EMBL/GenBank/DDBJ whole genome shotgun (WGS) entry which is preliminary data.</text>
</comment>
<dbReference type="InterPro" id="IPR006840">
    <property type="entry name" value="ChaC"/>
</dbReference>
<protein>
    <recommendedName>
        <fullName evidence="2">glutathione-specific gamma-glutamylcyclotransferase</fullName>
        <ecNumber evidence="2">4.3.2.7</ecNumber>
    </recommendedName>
</protein>
<name>A0AAW1V3Q7_9CUCU</name>
<gene>
    <name evidence="5" type="ORF">WA026_004565</name>
</gene>
<evidence type="ECO:0000256" key="3">
    <source>
        <dbReference type="ARBA" id="ARBA00023239"/>
    </source>
</evidence>
<dbReference type="PANTHER" id="PTHR12192">
    <property type="entry name" value="CATION TRANSPORT PROTEIN CHAC-RELATED"/>
    <property type="match status" value="1"/>
</dbReference>
<organism evidence="5 6">
    <name type="scientific">Henosepilachna vigintioctopunctata</name>
    <dbReference type="NCBI Taxonomy" id="420089"/>
    <lineage>
        <taxon>Eukaryota</taxon>
        <taxon>Metazoa</taxon>
        <taxon>Ecdysozoa</taxon>
        <taxon>Arthropoda</taxon>
        <taxon>Hexapoda</taxon>
        <taxon>Insecta</taxon>
        <taxon>Pterygota</taxon>
        <taxon>Neoptera</taxon>
        <taxon>Endopterygota</taxon>
        <taxon>Coleoptera</taxon>
        <taxon>Polyphaga</taxon>
        <taxon>Cucujiformia</taxon>
        <taxon>Coccinelloidea</taxon>
        <taxon>Coccinellidae</taxon>
        <taxon>Epilachninae</taxon>
        <taxon>Epilachnini</taxon>
        <taxon>Henosepilachna</taxon>
    </lineage>
</organism>
<dbReference type="SUPFAM" id="SSF110857">
    <property type="entry name" value="Gamma-glutamyl cyclotransferase-like"/>
    <property type="match status" value="1"/>
</dbReference>
<evidence type="ECO:0000313" key="5">
    <source>
        <dbReference type="EMBL" id="KAK9889285.1"/>
    </source>
</evidence>
<dbReference type="EC" id="4.3.2.7" evidence="2"/>
<dbReference type="GO" id="GO:0061928">
    <property type="term" value="F:glutathione specific gamma-glutamylcyclotransferase activity"/>
    <property type="evidence" value="ECO:0007669"/>
    <property type="project" value="UniProtKB-EC"/>
</dbReference>
<dbReference type="InterPro" id="IPR013024">
    <property type="entry name" value="GGCT-like"/>
</dbReference>
<evidence type="ECO:0000313" key="6">
    <source>
        <dbReference type="Proteomes" id="UP001431783"/>
    </source>
</evidence>